<keyword evidence="1" id="KW-0378">Hydrolase</keyword>
<reference evidence="3" key="1">
    <citation type="journal article" date="2019" name="Int. J. Syst. Evol. Microbiol.">
        <title>The Global Catalogue of Microorganisms (GCM) 10K type strain sequencing project: providing services to taxonomists for standard genome sequencing and annotation.</title>
        <authorList>
            <consortium name="The Broad Institute Genomics Platform"/>
            <consortium name="The Broad Institute Genome Sequencing Center for Infectious Disease"/>
            <person name="Wu L."/>
            <person name="Ma J."/>
        </authorList>
    </citation>
    <scope>NUCLEOTIDE SEQUENCE [LARGE SCALE GENOMIC DNA]</scope>
    <source>
        <strain evidence="3">JCM 10303</strain>
    </source>
</reference>
<dbReference type="InterPro" id="IPR051021">
    <property type="entry name" value="Mito_Ser/Thr_phosphatase"/>
</dbReference>
<dbReference type="InterPro" id="IPR013078">
    <property type="entry name" value="His_Pase_superF_clade-1"/>
</dbReference>
<evidence type="ECO:0000313" key="3">
    <source>
        <dbReference type="Proteomes" id="UP001500729"/>
    </source>
</evidence>
<accession>A0ABP3P303</accession>
<dbReference type="Gene3D" id="3.40.50.1240">
    <property type="entry name" value="Phosphoglycerate mutase-like"/>
    <property type="match status" value="1"/>
</dbReference>
<keyword evidence="3" id="KW-1185">Reference proteome</keyword>
<dbReference type="PANTHER" id="PTHR20935:SF0">
    <property type="entry name" value="SERINE_THREONINE-PROTEIN PHOSPHATASE PGAM5, MITOCHONDRIAL"/>
    <property type="match status" value="1"/>
</dbReference>
<name>A0ABP3P303_SACER</name>
<sequence>MASRTLYLARHGDAPAGDSLSEAGRAQAALLGERLRDVPLSAIHHSPWPRAVETAKLVAEKVPNVAVTVSEALGDHVPPVTDGVELPAAYREFINAQPAVELERGASLAEAAIRLFTGEAESDSHELLVTHAFVIGWFVRHALDAPDWRWMGLNAANCSLTIIRYHPGRPPSLLCFNDLSHLPETLRWTGFPAELRP</sequence>
<evidence type="ECO:0000256" key="1">
    <source>
        <dbReference type="ARBA" id="ARBA00022801"/>
    </source>
</evidence>
<dbReference type="SMART" id="SM00855">
    <property type="entry name" value="PGAM"/>
    <property type="match status" value="1"/>
</dbReference>
<evidence type="ECO:0000313" key="2">
    <source>
        <dbReference type="EMBL" id="GAA0559196.1"/>
    </source>
</evidence>
<organism evidence="2 3">
    <name type="scientific">Saccharopolyspora erythraea</name>
    <name type="common">Streptomyces erythraeus</name>
    <dbReference type="NCBI Taxonomy" id="1836"/>
    <lineage>
        <taxon>Bacteria</taxon>
        <taxon>Bacillati</taxon>
        <taxon>Actinomycetota</taxon>
        <taxon>Actinomycetes</taxon>
        <taxon>Pseudonocardiales</taxon>
        <taxon>Pseudonocardiaceae</taxon>
        <taxon>Saccharopolyspora</taxon>
    </lineage>
</organism>
<dbReference type="PANTHER" id="PTHR20935">
    <property type="entry name" value="PHOSPHOGLYCERATE MUTASE-RELATED"/>
    <property type="match status" value="1"/>
</dbReference>
<dbReference type="RefSeq" id="WP_009950280.1">
    <property type="nucleotide sequence ID" value="NZ_BAAAGS010000080.1"/>
</dbReference>
<gene>
    <name evidence="2" type="ORF">GCM10009533_65660</name>
</gene>
<protein>
    <submittedName>
        <fullName evidence="2">Histidine phosphatase family protein</fullName>
    </submittedName>
</protein>
<proteinExistence type="predicted"/>
<dbReference type="CDD" id="cd07067">
    <property type="entry name" value="HP_PGM_like"/>
    <property type="match status" value="1"/>
</dbReference>
<dbReference type="InterPro" id="IPR029033">
    <property type="entry name" value="His_PPase_superfam"/>
</dbReference>
<dbReference type="SUPFAM" id="SSF53254">
    <property type="entry name" value="Phosphoglycerate mutase-like"/>
    <property type="match status" value="1"/>
</dbReference>
<dbReference type="Proteomes" id="UP001500729">
    <property type="component" value="Unassembled WGS sequence"/>
</dbReference>
<comment type="caution">
    <text evidence="2">The sequence shown here is derived from an EMBL/GenBank/DDBJ whole genome shotgun (WGS) entry which is preliminary data.</text>
</comment>
<dbReference type="EMBL" id="BAAAGS010000080">
    <property type="protein sequence ID" value="GAA0559196.1"/>
    <property type="molecule type" value="Genomic_DNA"/>
</dbReference>
<dbReference type="Pfam" id="PF00300">
    <property type="entry name" value="His_Phos_1"/>
    <property type="match status" value="1"/>
</dbReference>